<proteinExistence type="predicted"/>
<name>A0A7S1Q380_ALECA</name>
<keyword evidence="1" id="KW-0472">Membrane</keyword>
<keyword evidence="1" id="KW-0812">Transmembrane</keyword>
<feature type="chain" id="PRO_5031120525" description="Calmodulin" evidence="2">
    <location>
        <begin position="28"/>
        <end position="330"/>
    </location>
</feature>
<organism evidence="3">
    <name type="scientific">Alexandrium catenella</name>
    <name type="common">Red tide dinoflagellate</name>
    <name type="synonym">Gonyaulax catenella</name>
    <dbReference type="NCBI Taxonomy" id="2925"/>
    <lineage>
        <taxon>Eukaryota</taxon>
        <taxon>Sar</taxon>
        <taxon>Alveolata</taxon>
        <taxon>Dinophyceae</taxon>
        <taxon>Gonyaulacales</taxon>
        <taxon>Pyrocystaceae</taxon>
        <taxon>Alexandrium</taxon>
    </lineage>
</organism>
<evidence type="ECO:0000256" key="2">
    <source>
        <dbReference type="SAM" id="SignalP"/>
    </source>
</evidence>
<protein>
    <recommendedName>
        <fullName evidence="4">Calmodulin</fullName>
    </recommendedName>
</protein>
<dbReference type="AlphaFoldDB" id="A0A7S1Q380"/>
<dbReference type="EMBL" id="HBGE01026240">
    <property type="protein sequence ID" value="CAD9117903.1"/>
    <property type="molecule type" value="Transcribed_RNA"/>
</dbReference>
<feature type="signal peptide" evidence="2">
    <location>
        <begin position="1"/>
        <end position="27"/>
    </location>
</feature>
<accession>A0A7S1Q380</accession>
<dbReference type="Gene3D" id="1.10.238.10">
    <property type="entry name" value="EF-hand"/>
    <property type="match status" value="1"/>
</dbReference>
<keyword evidence="2" id="KW-0732">Signal</keyword>
<evidence type="ECO:0000256" key="1">
    <source>
        <dbReference type="SAM" id="Phobius"/>
    </source>
</evidence>
<sequence>MTMRSQVSTRSVCSSLVLLAALLDATAYGTHDEMVLVQMSAEGGKMTDVSLSQAQNYLEDDQEDDFDSVMGHIEPGSNAVSLLAVHGFPGVKGMKEQMQEAASFRMAPPEKGYHKKVVKALPQLQSDCKTKPYATEEDCTMAVNLLTMMGKVTEGPEPFWTWHGHLRNMMGIHFWLYTPGTMLCFTILDMDKSKGISYEEMGKLFGAQMVATMSPVWKYMDPDGDSIITREELHKYLRAAILVRSVLPELDGVDPTADTRKCLNMAHRVLAPPAMPMKRMKFYPKLLSIAGIFIGAIALHCLFCAKGSKKGVDQVDAMAEKDPDTKISKN</sequence>
<reference evidence="3" key="1">
    <citation type="submission" date="2021-01" db="EMBL/GenBank/DDBJ databases">
        <authorList>
            <person name="Corre E."/>
            <person name="Pelletier E."/>
            <person name="Niang G."/>
            <person name="Scheremetjew M."/>
            <person name="Finn R."/>
            <person name="Kale V."/>
            <person name="Holt S."/>
            <person name="Cochrane G."/>
            <person name="Meng A."/>
            <person name="Brown T."/>
            <person name="Cohen L."/>
        </authorList>
    </citation>
    <scope>NUCLEOTIDE SEQUENCE</scope>
    <source>
        <strain evidence="3">OF101</strain>
    </source>
</reference>
<evidence type="ECO:0000313" key="3">
    <source>
        <dbReference type="EMBL" id="CAD9117903.1"/>
    </source>
</evidence>
<dbReference type="SUPFAM" id="SSF47473">
    <property type="entry name" value="EF-hand"/>
    <property type="match status" value="1"/>
</dbReference>
<feature type="transmembrane region" description="Helical" evidence="1">
    <location>
        <begin position="286"/>
        <end position="305"/>
    </location>
</feature>
<gene>
    <name evidence="3" type="ORF">ACAT0790_LOCUS15755</name>
</gene>
<keyword evidence="1" id="KW-1133">Transmembrane helix</keyword>
<evidence type="ECO:0008006" key="4">
    <source>
        <dbReference type="Google" id="ProtNLM"/>
    </source>
</evidence>
<dbReference type="InterPro" id="IPR011992">
    <property type="entry name" value="EF-hand-dom_pair"/>
</dbReference>